<feature type="region of interest" description="Disordered" evidence="1">
    <location>
        <begin position="75"/>
        <end position="105"/>
    </location>
</feature>
<reference evidence="2 3" key="1">
    <citation type="submission" date="2015-01" db="EMBL/GenBank/DDBJ databases">
        <title>Evolution of Trichinella species and genotypes.</title>
        <authorList>
            <person name="Korhonen P.K."/>
            <person name="Edoardo P."/>
            <person name="Giuseppe L.R."/>
            <person name="Gasser R.B."/>
        </authorList>
    </citation>
    <scope>NUCLEOTIDE SEQUENCE [LARGE SCALE GENOMIC DNA]</scope>
    <source>
        <strain evidence="2">ISS3</strain>
    </source>
</reference>
<dbReference type="AlphaFoldDB" id="A0A0V1BRZ3"/>
<protein>
    <submittedName>
        <fullName evidence="2">Uncharacterized protein</fullName>
    </submittedName>
</protein>
<dbReference type="EMBL" id="JYDH01000014">
    <property type="protein sequence ID" value="KRY40036.1"/>
    <property type="molecule type" value="Genomic_DNA"/>
</dbReference>
<dbReference type="Proteomes" id="UP000054776">
    <property type="component" value="Unassembled WGS sequence"/>
</dbReference>
<name>A0A0V1BRZ3_TRISP</name>
<gene>
    <name evidence="2" type="ORF">T01_706</name>
</gene>
<evidence type="ECO:0000313" key="2">
    <source>
        <dbReference type="EMBL" id="KRY40036.1"/>
    </source>
</evidence>
<evidence type="ECO:0000313" key="3">
    <source>
        <dbReference type="Proteomes" id="UP000054776"/>
    </source>
</evidence>
<sequence length="177" mass="20126">MCEGGRLESSEDDHDGRLEIKRDPAPYKRFGIGCALVTPNSWEAGAAMTERDLFQSERGDGRGDVWRCILRMSTRRRDRASEKEQAQSDGGRTGEDPEADPPAPPRRVVTPVLLFLRAQIHTYHSSPRWSPLSLRKRSHSVFAAGESCVQSALEIITLFAFTKHFRLLTFQLKKFYF</sequence>
<accession>A0A0V1BRZ3</accession>
<organism evidence="2 3">
    <name type="scientific">Trichinella spiralis</name>
    <name type="common">Trichina worm</name>
    <dbReference type="NCBI Taxonomy" id="6334"/>
    <lineage>
        <taxon>Eukaryota</taxon>
        <taxon>Metazoa</taxon>
        <taxon>Ecdysozoa</taxon>
        <taxon>Nematoda</taxon>
        <taxon>Enoplea</taxon>
        <taxon>Dorylaimia</taxon>
        <taxon>Trichinellida</taxon>
        <taxon>Trichinellidae</taxon>
        <taxon>Trichinella</taxon>
    </lineage>
</organism>
<keyword evidence="3" id="KW-1185">Reference proteome</keyword>
<comment type="caution">
    <text evidence="2">The sequence shown here is derived from an EMBL/GenBank/DDBJ whole genome shotgun (WGS) entry which is preliminary data.</text>
</comment>
<feature type="region of interest" description="Disordered" evidence="1">
    <location>
        <begin position="1"/>
        <end position="20"/>
    </location>
</feature>
<evidence type="ECO:0000256" key="1">
    <source>
        <dbReference type="SAM" id="MobiDB-lite"/>
    </source>
</evidence>
<dbReference type="OrthoDB" id="10527646at2759"/>
<proteinExistence type="predicted"/>
<dbReference type="InParanoid" id="A0A0V1BRZ3"/>